<dbReference type="Gene3D" id="2.60.40.1220">
    <property type="match status" value="1"/>
</dbReference>
<evidence type="ECO:0008006" key="5">
    <source>
        <dbReference type="Google" id="ProtNLM"/>
    </source>
</evidence>
<sequence>MKKYVSILLSFMLLSMMLVPFAQAEEAEEGTAVEAVSTEVVVDQPAKAVEASSTEVVVDQPPKAEGADKPVVVEPSAAPIEPVKEIKTAEAYDDLKVFPKDVQEQYNVLIRSGALVAEGDKWFGVNSAITREEFVKVAKTVLTLPEGKALTQPAYVEGFSSLGLTNSSGGVVDYDKSVSREDLARYLVYAIGKVADVRNVTPTVDVSFMNEDKVNRAFARFVTLALQLGMVKNLEDVHYNGDSKATKRMLVEGMYVAKKLYDEITDDSKLSITEAKVVGAKKIGVTLSKMLDTFKTQSIKLVVKDNNSELPGKLEWSADNKNVTIVLDSKLRKGNYSVELSGLNEAMLDKKTAEFKAEDEQIKKLDFVNASETLPRGKVVIEFKQLNQYGEQTDASTGRFQISAGSKRSPQNVHGKQAFRLDLTEEKRDNRIFISIFDKENNLNLSKSFIVGDRVIVSKIELGKVMYKEKTDYIRPGNIVYLSFNAYDQYGNRMDNEEDLKEGIVKIYDGDRIFDEDKTNIFFDYDDDGNLDLELKASVDFKQDTSSILKLMAVGSGQIASQDFTLTTPKVPASIAFKEYSTVLAEGDKEKLIELEIRDAEGFELTAEERVELFKAGGIKVRSSGRITLGSTIGGESGPIEIGGSNPGNIRIMEVTGEGKATIEATLTDINKTASVEYALMKKREPILLEKREFEPAFTGTIIQTTSTSPAFTVKDQYNEEYNMADDQYQILYTLKKLSGDAGAFTGIFNNNAKQALNDATPTLRVKASDGNTRSVKLTATAQKLGSYQLTGSLIKVIPDSSQTDITKWAIEKEVNSLSTKVQSYTATELDEDLTYYLDTERNLFAVGTYLINQGIIKGKTPSIKKEKADAADTEYIFKNNDPLTKPLNIKANNKDGVETATVGVSIASIQIADPSIVAANKNILPTKLVGVNTGKTAATIVINTPKGQRVLNETFTTFSSTLTLLAGNPLKFNKSNAQTAKVANINGQYIWHTDLIGKITVLDENNVGFFNEAKGTGSSFTNVQGLTPFLGAFSTQIKLADVTYTAGTADANKDIFYMTDDYKLVFLPKSGVYKLDRINVKSFKIVMSAFNKKAEVIFTITN</sequence>
<dbReference type="Proteomes" id="UP000641588">
    <property type="component" value="Unassembled WGS sequence"/>
</dbReference>
<evidence type="ECO:0000313" key="3">
    <source>
        <dbReference type="EMBL" id="NOU96811.1"/>
    </source>
</evidence>
<protein>
    <recommendedName>
        <fullName evidence="5">S-layer homology domain-containing protein</fullName>
    </recommendedName>
</protein>
<comment type="caution">
    <text evidence="3">The sequence shown here is derived from an EMBL/GenBank/DDBJ whole genome shotgun (WGS) entry which is preliminary data.</text>
</comment>
<proteinExistence type="predicted"/>
<evidence type="ECO:0000256" key="1">
    <source>
        <dbReference type="ARBA" id="ARBA00022729"/>
    </source>
</evidence>
<feature type="signal peptide" evidence="2">
    <location>
        <begin position="1"/>
        <end position="24"/>
    </location>
</feature>
<accession>A0A972H5M7</accession>
<keyword evidence="4" id="KW-1185">Reference proteome</keyword>
<dbReference type="EMBL" id="WHOD01000102">
    <property type="protein sequence ID" value="NOU96811.1"/>
    <property type="molecule type" value="Genomic_DNA"/>
</dbReference>
<evidence type="ECO:0000256" key="2">
    <source>
        <dbReference type="SAM" id="SignalP"/>
    </source>
</evidence>
<dbReference type="RefSeq" id="WP_171655052.1">
    <property type="nucleotide sequence ID" value="NZ_WHOD01000102.1"/>
</dbReference>
<organism evidence="3 4">
    <name type="scientific">Paenibacillus foliorum</name>
    <dbReference type="NCBI Taxonomy" id="2654974"/>
    <lineage>
        <taxon>Bacteria</taxon>
        <taxon>Bacillati</taxon>
        <taxon>Bacillota</taxon>
        <taxon>Bacilli</taxon>
        <taxon>Bacillales</taxon>
        <taxon>Paenibacillaceae</taxon>
        <taxon>Paenibacillus</taxon>
    </lineage>
</organism>
<feature type="chain" id="PRO_5037432252" description="S-layer homology domain-containing protein" evidence="2">
    <location>
        <begin position="25"/>
        <end position="1103"/>
    </location>
</feature>
<gene>
    <name evidence="3" type="ORF">GC093_26845</name>
</gene>
<reference evidence="3" key="1">
    <citation type="submission" date="2019-10" db="EMBL/GenBank/DDBJ databases">
        <title>Description of Paenibacillus glebae sp. nov.</title>
        <authorList>
            <person name="Carlier A."/>
            <person name="Qi S."/>
        </authorList>
    </citation>
    <scope>NUCLEOTIDE SEQUENCE</scope>
    <source>
        <strain evidence="3">LMG 31456</strain>
    </source>
</reference>
<evidence type="ECO:0000313" key="4">
    <source>
        <dbReference type="Proteomes" id="UP000641588"/>
    </source>
</evidence>
<dbReference type="AlphaFoldDB" id="A0A972H5M7"/>
<dbReference type="InterPro" id="IPR014755">
    <property type="entry name" value="Cu-Rt/internalin_Ig-like"/>
</dbReference>
<keyword evidence="1 2" id="KW-0732">Signal</keyword>
<name>A0A972H5M7_9BACL</name>